<feature type="repeat" description="WD" evidence="3">
    <location>
        <begin position="76"/>
        <end position="118"/>
    </location>
</feature>
<dbReference type="STRING" id="64571.A0A1Y2GLU2"/>
<dbReference type="PRINTS" id="PR00320">
    <property type="entry name" value="GPROTEINBRPT"/>
</dbReference>
<dbReference type="AlphaFoldDB" id="A0A1Y2GLU2"/>
<organism evidence="4 5">
    <name type="scientific">Lobosporangium transversale</name>
    <dbReference type="NCBI Taxonomy" id="64571"/>
    <lineage>
        <taxon>Eukaryota</taxon>
        <taxon>Fungi</taxon>
        <taxon>Fungi incertae sedis</taxon>
        <taxon>Mucoromycota</taxon>
        <taxon>Mortierellomycotina</taxon>
        <taxon>Mortierellomycetes</taxon>
        <taxon>Mortierellales</taxon>
        <taxon>Mortierellaceae</taxon>
        <taxon>Lobosporangium</taxon>
    </lineage>
</organism>
<name>A0A1Y2GLU2_9FUNG</name>
<dbReference type="InterPro" id="IPR015943">
    <property type="entry name" value="WD40/YVTN_repeat-like_dom_sf"/>
</dbReference>
<dbReference type="InterPro" id="IPR001680">
    <property type="entry name" value="WD40_rpt"/>
</dbReference>
<proteinExistence type="predicted"/>
<dbReference type="InterPro" id="IPR036322">
    <property type="entry name" value="WD40_repeat_dom_sf"/>
</dbReference>
<keyword evidence="5" id="KW-1185">Reference proteome</keyword>
<feature type="repeat" description="WD" evidence="3">
    <location>
        <begin position="127"/>
        <end position="170"/>
    </location>
</feature>
<keyword evidence="1 3" id="KW-0853">WD repeat</keyword>
<feature type="repeat" description="WD" evidence="3">
    <location>
        <begin position="30"/>
        <end position="71"/>
    </location>
</feature>
<dbReference type="GO" id="GO:1990234">
    <property type="term" value="C:transferase complex"/>
    <property type="evidence" value="ECO:0007669"/>
    <property type="project" value="UniProtKB-ARBA"/>
</dbReference>
<evidence type="ECO:0000256" key="3">
    <source>
        <dbReference type="PROSITE-ProRule" id="PRU00221"/>
    </source>
</evidence>
<dbReference type="SMART" id="SM00320">
    <property type="entry name" value="WD40"/>
    <property type="match status" value="3"/>
</dbReference>
<dbReference type="InterPro" id="IPR020472">
    <property type="entry name" value="WD40_PAC1"/>
</dbReference>
<dbReference type="OrthoDB" id="5600002at2759"/>
<dbReference type="EMBL" id="MCFF01000024">
    <property type="protein sequence ID" value="ORZ12895.1"/>
    <property type="molecule type" value="Genomic_DNA"/>
</dbReference>
<dbReference type="Proteomes" id="UP000193648">
    <property type="component" value="Unassembled WGS sequence"/>
</dbReference>
<evidence type="ECO:0000313" key="4">
    <source>
        <dbReference type="EMBL" id="ORZ12895.1"/>
    </source>
</evidence>
<dbReference type="PROSITE" id="PS50294">
    <property type="entry name" value="WD_REPEATS_REGION"/>
    <property type="match status" value="3"/>
</dbReference>
<dbReference type="InterPro" id="IPR019775">
    <property type="entry name" value="WD40_repeat_CS"/>
</dbReference>
<reference evidence="4 5" key="1">
    <citation type="submission" date="2016-07" db="EMBL/GenBank/DDBJ databases">
        <title>Pervasive Adenine N6-methylation of Active Genes in Fungi.</title>
        <authorList>
            <consortium name="DOE Joint Genome Institute"/>
            <person name="Mondo S.J."/>
            <person name="Dannebaum R.O."/>
            <person name="Kuo R.C."/>
            <person name="Labutti K."/>
            <person name="Haridas S."/>
            <person name="Kuo A."/>
            <person name="Salamov A."/>
            <person name="Ahrendt S.R."/>
            <person name="Lipzen A."/>
            <person name="Sullivan W."/>
            <person name="Andreopoulos W.B."/>
            <person name="Clum A."/>
            <person name="Lindquist E."/>
            <person name="Daum C."/>
            <person name="Ramamoorthy G.K."/>
            <person name="Gryganskyi A."/>
            <person name="Culley D."/>
            <person name="Magnuson J.K."/>
            <person name="James T.Y."/>
            <person name="O'Malley M.A."/>
            <person name="Stajich J.E."/>
            <person name="Spatafora J.W."/>
            <person name="Visel A."/>
            <person name="Grigoriev I.V."/>
        </authorList>
    </citation>
    <scope>NUCLEOTIDE SEQUENCE [LARGE SCALE GENOMIC DNA]</scope>
    <source>
        <strain evidence="4 5">NRRL 3116</strain>
    </source>
</reference>
<evidence type="ECO:0000313" key="5">
    <source>
        <dbReference type="Proteomes" id="UP000193648"/>
    </source>
</evidence>
<dbReference type="Pfam" id="PF00400">
    <property type="entry name" value="WD40"/>
    <property type="match status" value="3"/>
</dbReference>
<protein>
    <submittedName>
        <fullName evidence="4">WD40-repeat-containing domain protein</fullName>
    </submittedName>
</protein>
<dbReference type="Gene3D" id="2.130.10.10">
    <property type="entry name" value="YVTN repeat-like/Quinoprotein amine dehydrogenase"/>
    <property type="match status" value="1"/>
</dbReference>
<dbReference type="RefSeq" id="XP_021880244.1">
    <property type="nucleotide sequence ID" value="XM_022024547.1"/>
</dbReference>
<gene>
    <name evidence="4" type="ORF">BCR41DRAFT_355849</name>
</gene>
<comment type="caution">
    <text evidence="4">The sequence shown here is derived from an EMBL/GenBank/DDBJ whole genome shotgun (WGS) entry which is preliminary data.</text>
</comment>
<dbReference type="PROSITE" id="PS00678">
    <property type="entry name" value="WD_REPEATS_1"/>
    <property type="match status" value="1"/>
</dbReference>
<dbReference type="PROSITE" id="PS50082">
    <property type="entry name" value="WD_REPEATS_2"/>
    <property type="match status" value="3"/>
</dbReference>
<sequence>MSHFLLIFMYQSDLQLSSAHDSQLQLFGSLEGHGGKVNACAFSFNGEWLASGGSDRKVLIWSVINKKLKYTIDPGSDGHTAHITYARFSHDDRLILGTTSHDKTVRIWDLSSVTQANASTVKLIQILKGHNTTVTSVDFSPSPGSNHCMSCDLEGELRLWDFTTGQCEQSMKMVSLSFFKRGPQFLFVH</sequence>
<keyword evidence="2" id="KW-0677">Repeat</keyword>
<dbReference type="PANTHER" id="PTHR22847:SF637">
    <property type="entry name" value="WD REPEAT DOMAIN 5B"/>
    <property type="match status" value="1"/>
</dbReference>
<dbReference type="InParanoid" id="A0A1Y2GLU2"/>
<evidence type="ECO:0000256" key="2">
    <source>
        <dbReference type="ARBA" id="ARBA00022737"/>
    </source>
</evidence>
<accession>A0A1Y2GLU2</accession>
<evidence type="ECO:0000256" key="1">
    <source>
        <dbReference type="ARBA" id="ARBA00022574"/>
    </source>
</evidence>
<dbReference type="PANTHER" id="PTHR22847">
    <property type="entry name" value="WD40 REPEAT PROTEIN"/>
    <property type="match status" value="1"/>
</dbReference>
<dbReference type="GeneID" id="33566391"/>
<dbReference type="SUPFAM" id="SSF50978">
    <property type="entry name" value="WD40 repeat-like"/>
    <property type="match status" value="1"/>
</dbReference>